<evidence type="ECO:0000313" key="2">
    <source>
        <dbReference type="EMBL" id="GMM38179.1"/>
    </source>
</evidence>
<comment type="caution">
    <text evidence="2">The sequence shown here is derived from an EMBL/GenBank/DDBJ whole genome shotgun (WGS) entry which is preliminary data.</text>
</comment>
<keyword evidence="1" id="KW-0732">Signal</keyword>
<feature type="chain" id="PRO_5043574013" evidence="1">
    <location>
        <begin position="26"/>
        <end position="407"/>
    </location>
</feature>
<dbReference type="Proteomes" id="UP001360560">
    <property type="component" value="Unassembled WGS sequence"/>
</dbReference>
<gene>
    <name evidence="2" type="ORF">DASC09_055180</name>
</gene>
<accession>A0AAV5QTU1</accession>
<feature type="signal peptide" evidence="1">
    <location>
        <begin position="1"/>
        <end position="25"/>
    </location>
</feature>
<organism evidence="2 3">
    <name type="scientific">Saccharomycopsis crataegensis</name>
    <dbReference type="NCBI Taxonomy" id="43959"/>
    <lineage>
        <taxon>Eukaryota</taxon>
        <taxon>Fungi</taxon>
        <taxon>Dikarya</taxon>
        <taxon>Ascomycota</taxon>
        <taxon>Saccharomycotina</taxon>
        <taxon>Saccharomycetes</taxon>
        <taxon>Saccharomycopsidaceae</taxon>
        <taxon>Saccharomycopsis</taxon>
    </lineage>
</organism>
<reference evidence="2 3" key="1">
    <citation type="journal article" date="2023" name="Elife">
        <title>Identification of key yeast species and microbe-microbe interactions impacting larval growth of Drosophila in the wild.</title>
        <authorList>
            <person name="Mure A."/>
            <person name="Sugiura Y."/>
            <person name="Maeda R."/>
            <person name="Honda K."/>
            <person name="Sakurai N."/>
            <person name="Takahashi Y."/>
            <person name="Watada M."/>
            <person name="Katoh T."/>
            <person name="Gotoh A."/>
            <person name="Gotoh Y."/>
            <person name="Taniguchi I."/>
            <person name="Nakamura K."/>
            <person name="Hayashi T."/>
            <person name="Katayama T."/>
            <person name="Uemura T."/>
            <person name="Hattori Y."/>
        </authorList>
    </citation>
    <scope>NUCLEOTIDE SEQUENCE [LARGE SCALE GENOMIC DNA]</scope>
    <source>
        <strain evidence="2 3">SC-9</strain>
    </source>
</reference>
<dbReference type="GeneID" id="90076168"/>
<evidence type="ECO:0000256" key="1">
    <source>
        <dbReference type="SAM" id="SignalP"/>
    </source>
</evidence>
<dbReference type="AlphaFoldDB" id="A0AAV5QTU1"/>
<evidence type="ECO:0000313" key="3">
    <source>
        <dbReference type="Proteomes" id="UP001360560"/>
    </source>
</evidence>
<sequence>MKSSSSSSSSSSLLMLLILSIGAAATATQKDADYVDIYNCKNINTTNFSDIKKAKYGCKYDSWASYLINRGSESYNNFTYLLENNSTFTKNYNAYIDYYQKQLLSNFTLWFSGYPNGKQYYLCDGSSTLTKCASETIKQSPVSNPLMGGISVSEGVCIDGYRNVYISNDKLKAAATSMSNYFNAKITADDIDVVSSKFSVELSEEMQECEIAYFQNVTMPKAMDIIPNPMAHITKTNVTDLQNIIKLARSEYQGVSGMDLVTILTPVVVFAQTSEVIMNINAIGAEIVKEESKERKLEIINLVFGFVGVATMFLGPLESIIANTVLGVADMLASWAVENTQMTPKEIGFGLLGVFLGVVGGADLGKGIEELANVFRFDVSSSLTKSMTHFSDFSGALSSIYGVSVGN</sequence>
<name>A0AAV5QTU1_9ASCO</name>
<dbReference type="EMBL" id="BTFZ01000019">
    <property type="protein sequence ID" value="GMM38179.1"/>
    <property type="molecule type" value="Genomic_DNA"/>
</dbReference>
<protein>
    <submittedName>
        <fullName evidence="2">Uncharacterized protein</fullName>
    </submittedName>
</protein>
<dbReference type="RefSeq" id="XP_064855175.1">
    <property type="nucleotide sequence ID" value="XM_064999103.1"/>
</dbReference>
<keyword evidence="3" id="KW-1185">Reference proteome</keyword>
<proteinExistence type="predicted"/>